<reference evidence="11 12" key="1">
    <citation type="submission" date="2013-11" db="EMBL/GenBank/DDBJ databases">
        <title>Genome sequencing of Stegodyphus mimosarum.</title>
        <authorList>
            <person name="Bechsgaard J."/>
        </authorList>
    </citation>
    <scope>NUCLEOTIDE SEQUENCE [LARGE SCALE GENOMIC DNA]</scope>
</reference>
<dbReference type="GO" id="GO:0005737">
    <property type="term" value="C:cytoplasm"/>
    <property type="evidence" value="ECO:0007669"/>
    <property type="project" value="TreeGrafter"/>
</dbReference>
<feature type="non-terminal residue" evidence="11">
    <location>
        <position position="153"/>
    </location>
</feature>
<dbReference type="GO" id="GO:0005524">
    <property type="term" value="F:ATP binding"/>
    <property type="evidence" value="ECO:0007669"/>
    <property type="project" value="UniProtKB-KW"/>
</dbReference>
<dbReference type="SMART" id="SM00454">
    <property type="entry name" value="SAM"/>
    <property type="match status" value="1"/>
</dbReference>
<dbReference type="InterPro" id="IPR001660">
    <property type="entry name" value="SAM"/>
</dbReference>
<dbReference type="AlphaFoldDB" id="A0A087SUY9"/>
<organism evidence="11 12">
    <name type="scientific">Stegodyphus mimosarum</name>
    <name type="common">African social velvet spider</name>
    <dbReference type="NCBI Taxonomy" id="407821"/>
    <lineage>
        <taxon>Eukaryota</taxon>
        <taxon>Metazoa</taxon>
        <taxon>Ecdysozoa</taxon>
        <taxon>Arthropoda</taxon>
        <taxon>Chelicerata</taxon>
        <taxon>Arachnida</taxon>
        <taxon>Araneae</taxon>
        <taxon>Araneomorphae</taxon>
        <taxon>Entelegynae</taxon>
        <taxon>Eresoidea</taxon>
        <taxon>Eresidae</taxon>
        <taxon>Stegodyphus</taxon>
    </lineage>
</organism>
<dbReference type="EC" id="2.7.10.2" evidence="1"/>
<sequence length="153" mass="17356">MDILKKTSIRKLSGDKSPKPSITSLQTPKLLKNYRKKRSVSVSGRSLRKPMNSPRCLGLPKYFDVSRECNSNSDSGLKPKSLEPKTQDEDLLAGSLTDVLSKLSLRQYVDKFREQEVDMNTFQYLTENDLNEIGISSESQKKLMEIITKLKNA</sequence>
<dbReference type="Gene3D" id="1.10.150.50">
    <property type="entry name" value="Transcription Factor, Ets-1"/>
    <property type="match status" value="1"/>
</dbReference>
<evidence type="ECO:0000256" key="3">
    <source>
        <dbReference type="ARBA" id="ARBA00022679"/>
    </source>
</evidence>
<keyword evidence="4" id="KW-0677">Repeat</keyword>
<dbReference type="PROSITE" id="PS50105">
    <property type="entry name" value="SAM_DOMAIN"/>
    <property type="match status" value="1"/>
</dbReference>
<evidence type="ECO:0000256" key="1">
    <source>
        <dbReference type="ARBA" id="ARBA00011903"/>
    </source>
</evidence>
<keyword evidence="5" id="KW-0547">Nucleotide-binding</keyword>
<dbReference type="EMBL" id="KK112077">
    <property type="protein sequence ID" value="KFM56678.1"/>
    <property type="molecule type" value="Genomic_DNA"/>
</dbReference>
<evidence type="ECO:0000256" key="6">
    <source>
        <dbReference type="ARBA" id="ARBA00022777"/>
    </source>
</evidence>
<keyword evidence="7" id="KW-0067">ATP-binding</keyword>
<evidence type="ECO:0000313" key="12">
    <source>
        <dbReference type="Proteomes" id="UP000054359"/>
    </source>
</evidence>
<evidence type="ECO:0000313" key="11">
    <source>
        <dbReference type="EMBL" id="KFM56678.1"/>
    </source>
</evidence>
<dbReference type="PANTHER" id="PTHR10627:SF69">
    <property type="entry name" value="PROTEIN BICAUDAL C"/>
    <property type="match status" value="1"/>
</dbReference>
<keyword evidence="3" id="KW-0808">Transferase</keyword>
<dbReference type="Pfam" id="PF22931">
    <property type="entry name" value="SAM_TNK"/>
    <property type="match status" value="1"/>
</dbReference>
<dbReference type="GO" id="GO:0004715">
    <property type="term" value="F:non-membrane spanning protein tyrosine kinase activity"/>
    <property type="evidence" value="ECO:0007669"/>
    <property type="project" value="UniProtKB-EC"/>
</dbReference>
<proteinExistence type="predicted"/>
<dbReference type="SUPFAM" id="SSF47769">
    <property type="entry name" value="SAM/Pointed domain"/>
    <property type="match status" value="1"/>
</dbReference>
<dbReference type="OrthoDB" id="417785at2759"/>
<name>A0A087SUY9_STEMI</name>
<keyword evidence="6" id="KW-0418">Kinase</keyword>
<keyword evidence="8" id="KW-0829">Tyrosine-protein kinase</keyword>
<gene>
    <name evidence="11" type="ORF">X975_17479</name>
</gene>
<dbReference type="InterPro" id="IPR013761">
    <property type="entry name" value="SAM/pointed_sf"/>
</dbReference>
<accession>A0A087SUY9</accession>
<evidence type="ECO:0000259" key="10">
    <source>
        <dbReference type="PROSITE" id="PS50105"/>
    </source>
</evidence>
<feature type="domain" description="SAM" evidence="10">
    <location>
        <begin position="95"/>
        <end position="144"/>
    </location>
</feature>
<dbReference type="PANTHER" id="PTHR10627">
    <property type="entry name" value="SCP160"/>
    <property type="match status" value="1"/>
</dbReference>
<evidence type="ECO:0000256" key="5">
    <source>
        <dbReference type="ARBA" id="ARBA00022741"/>
    </source>
</evidence>
<evidence type="ECO:0000256" key="9">
    <source>
        <dbReference type="SAM" id="MobiDB-lite"/>
    </source>
</evidence>
<evidence type="ECO:0000256" key="7">
    <source>
        <dbReference type="ARBA" id="ARBA00022840"/>
    </source>
</evidence>
<dbReference type="STRING" id="407821.A0A087SUY9"/>
<protein>
    <recommendedName>
        <fullName evidence="1">non-specific protein-tyrosine kinase</fullName>
        <ecNumber evidence="1">2.7.10.2</ecNumber>
    </recommendedName>
</protein>
<keyword evidence="2" id="KW-0728">SH3 domain</keyword>
<keyword evidence="12" id="KW-1185">Reference proteome</keyword>
<dbReference type="Proteomes" id="UP000054359">
    <property type="component" value="Unassembled WGS sequence"/>
</dbReference>
<feature type="region of interest" description="Disordered" evidence="9">
    <location>
        <begin position="1"/>
        <end position="53"/>
    </location>
</feature>
<dbReference type="InterPro" id="IPR055175">
    <property type="entry name" value="ACK/TNK-like_SAM"/>
</dbReference>
<evidence type="ECO:0000256" key="4">
    <source>
        <dbReference type="ARBA" id="ARBA00022737"/>
    </source>
</evidence>
<evidence type="ECO:0000256" key="8">
    <source>
        <dbReference type="ARBA" id="ARBA00023137"/>
    </source>
</evidence>
<evidence type="ECO:0000256" key="2">
    <source>
        <dbReference type="ARBA" id="ARBA00022443"/>
    </source>
</evidence>